<protein>
    <recommendedName>
        <fullName evidence="4">PiggyBac transposable element-derived protein domain-containing protein</fullName>
    </recommendedName>
</protein>
<feature type="region of interest" description="Disordered" evidence="1">
    <location>
        <begin position="70"/>
        <end position="91"/>
    </location>
</feature>
<dbReference type="EMBL" id="JANEYG010000506">
    <property type="protein sequence ID" value="KAJ8909551.1"/>
    <property type="molecule type" value="Genomic_DNA"/>
</dbReference>
<keyword evidence="3" id="KW-1185">Reference proteome</keyword>
<evidence type="ECO:0000313" key="2">
    <source>
        <dbReference type="EMBL" id="KAJ8909551.1"/>
    </source>
</evidence>
<evidence type="ECO:0008006" key="4">
    <source>
        <dbReference type="Google" id="ProtNLM"/>
    </source>
</evidence>
<evidence type="ECO:0000313" key="3">
    <source>
        <dbReference type="Proteomes" id="UP001159042"/>
    </source>
</evidence>
<gene>
    <name evidence="2" type="ORF">NQ315_012745</name>
</gene>
<accession>A0AAV8V6H8</accession>
<name>A0AAV8V6H8_9CUCU</name>
<organism evidence="2 3">
    <name type="scientific">Exocentrus adspersus</name>
    <dbReference type="NCBI Taxonomy" id="1586481"/>
    <lineage>
        <taxon>Eukaryota</taxon>
        <taxon>Metazoa</taxon>
        <taxon>Ecdysozoa</taxon>
        <taxon>Arthropoda</taxon>
        <taxon>Hexapoda</taxon>
        <taxon>Insecta</taxon>
        <taxon>Pterygota</taxon>
        <taxon>Neoptera</taxon>
        <taxon>Endopterygota</taxon>
        <taxon>Coleoptera</taxon>
        <taxon>Polyphaga</taxon>
        <taxon>Cucujiformia</taxon>
        <taxon>Chrysomeloidea</taxon>
        <taxon>Cerambycidae</taxon>
        <taxon>Lamiinae</taxon>
        <taxon>Acanthocinini</taxon>
        <taxon>Exocentrus</taxon>
    </lineage>
</organism>
<sequence length="158" mass="18190">MASPRTEAQWMKWYEEIHSDDDLDSDLGEDVSDHSIHDTGTQQSADDEDKCTSVCWKGWDHMVEASAATNFWENASPESNNKTPRSDRRSEKQMKLWIARKSFSLRLSFSILNQKLDEIRPAYERPRDCLPTDLEEIMAFLGLLYLAGVKKGTAPEYK</sequence>
<feature type="compositionally biased region" description="Polar residues" evidence="1">
    <location>
        <begin position="70"/>
        <end position="83"/>
    </location>
</feature>
<comment type="caution">
    <text evidence="2">The sequence shown here is derived from an EMBL/GenBank/DDBJ whole genome shotgun (WGS) entry which is preliminary data.</text>
</comment>
<proteinExistence type="predicted"/>
<feature type="region of interest" description="Disordered" evidence="1">
    <location>
        <begin position="23"/>
        <end position="49"/>
    </location>
</feature>
<reference evidence="2 3" key="1">
    <citation type="journal article" date="2023" name="Insect Mol. Biol.">
        <title>Genome sequencing provides insights into the evolution of gene families encoding plant cell wall-degrading enzymes in longhorned beetles.</title>
        <authorList>
            <person name="Shin N.R."/>
            <person name="Okamura Y."/>
            <person name="Kirsch R."/>
            <person name="Pauchet Y."/>
        </authorList>
    </citation>
    <scope>NUCLEOTIDE SEQUENCE [LARGE SCALE GENOMIC DNA]</scope>
    <source>
        <strain evidence="2">EAD_L_NR</strain>
    </source>
</reference>
<dbReference type="AlphaFoldDB" id="A0AAV8V6H8"/>
<dbReference type="Proteomes" id="UP001159042">
    <property type="component" value="Unassembled WGS sequence"/>
</dbReference>
<evidence type="ECO:0000256" key="1">
    <source>
        <dbReference type="SAM" id="MobiDB-lite"/>
    </source>
</evidence>